<keyword evidence="1" id="KW-0732">Signal</keyword>
<keyword evidence="7" id="KW-1185">Reference proteome</keyword>
<dbReference type="InterPro" id="IPR003599">
    <property type="entry name" value="Ig_sub"/>
</dbReference>
<evidence type="ECO:0000259" key="5">
    <source>
        <dbReference type="PROSITE" id="PS50835"/>
    </source>
</evidence>
<name>A0A9D4DEB6_DREPO</name>
<feature type="domain" description="LCCL" evidence="4">
    <location>
        <begin position="528"/>
        <end position="613"/>
    </location>
</feature>
<dbReference type="InterPro" id="IPR003598">
    <property type="entry name" value="Ig_sub2"/>
</dbReference>
<dbReference type="InterPro" id="IPR050958">
    <property type="entry name" value="Cell_Adh-Cytoskel_Orgn"/>
</dbReference>
<feature type="domain" description="Ig-like" evidence="5">
    <location>
        <begin position="160"/>
        <end position="247"/>
    </location>
</feature>
<dbReference type="SUPFAM" id="SSF48726">
    <property type="entry name" value="Immunoglobulin"/>
    <property type="match status" value="4"/>
</dbReference>
<gene>
    <name evidence="6" type="ORF">DPMN_181348</name>
</gene>
<feature type="domain" description="Ig-like" evidence="5">
    <location>
        <begin position="447"/>
        <end position="521"/>
    </location>
</feature>
<feature type="transmembrane region" description="Helical" evidence="3">
    <location>
        <begin position="46"/>
        <end position="66"/>
    </location>
</feature>
<comment type="caution">
    <text evidence="6">The sequence shown here is derived from an EMBL/GenBank/DDBJ whole genome shotgun (WGS) entry which is preliminary data.</text>
</comment>
<dbReference type="Pfam" id="PF03815">
    <property type="entry name" value="LCCL"/>
    <property type="match status" value="1"/>
</dbReference>
<dbReference type="GO" id="GO:0007156">
    <property type="term" value="P:homophilic cell adhesion via plasma membrane adhesion molecules"/>
    <property type="evidence" value="ECO:0007669"/>
    <property type="project" value="TreeGrafter"/>
</dbReference>
<dbReference type="OrthoDB" id="6153675at2759"/>
<protein>
    <submittedName>
        <fullName evidence="6">Uncharacterized protein</fullName>
    </submittedName>
</protein>
<dbReference type="Proteomes" id="UP000828390">
    <property type="component" value="Unassembled WGS sequence"/>
</dbReference>
<dbReference type="SMART" id="SM00409">
    <property type="entry name" value="IG"/>
    <property type="match status" value="4"/>
</dbReference>
<dbReference type="InterPro" id="IPR013098">
    <property type="entry name" value="Ig_I-set"/>
</dbReference>
<dbReference type="PANTHER" id="PTHR45080:SF8">
    <property type="entry name" value="IG-LIKE DOMAIN-CONTAINING PROTEIN"/>
    <property type="match status" value="1"/>
</dbReference>
<accession>A0A9D4DEB6</accession>
<dbReference type="Gene3D" id="2.170.130.20">
    <property type="entry name" value="LCCL-like domain"/>
    <property type="match status" value="1"/>
</dbReference>
<evidence type="ECO:0000313" key="7">
    <source>
        <dbReference type="Proteomes" id="UP000828390"/>
    </source>
</evidence>
<dbReference type="SUPFAM" id="SSF69848">
    <property type="entry name" value="LCCL domain"/>
    <property type="match status" value="1"/>
</dbReference>
<dbReference type="GO" id="GO:0005886">
    <property type="term" value="C:plasma membrane"/>
    <property type="evidence" value="ECO:0007669"/>
    <property type="project" value="TreeGrafter"/>
</dbReference>
<evidence type="ECO:0000313" key="6">
    <source>
        <dbReference type="EMBL" id="KAH3746930.1"/>
    </source>
</evidence>
<dbReference type="SMART" id="SM00603">
    <property type="entry name" value="LCCL"/>
    <property type="match status" value="1"/>
</dbReference>
<dbReference type="InterPro" id="IPR013783">
    <property type="entry name" value="Ig-like_fold"/>
</dbReference>
<dbReference type="AlphaFoldDB" id="A0A9D4DEB6"/>
<dbReference type="EMBL" id="JAIWYP010000010">
    <property type="protein sequence ID" value="KAH3746930.1"/>
    <property type="molecule type" value="Genomic_DNA"/>
</dbReference>
<dbReference type="InterPro" id="IPR007110">
    <property type="entry name" value="Ig-like_dom"/>
</dbReference>
<proteinExistence type="predicted"/>
<sequence>MDVPTGSIAKKQSVEMAVDEYPGTNMTAGERRGTTKVPSRENCLKGVVCFLSMLAAVLAFAALNYFQFREITNLRQRIEFLENGYYKIIEKVIFEPQPNIIQERQARGGPVMIGDITLQQFIRDTVEHEVLNSNCEHCQTVSRIRAVPFDQQCCSALSKPGIYGRNSSVEAIGAYFGQTITLPCNGSGYPPPTIQWVFHSPNQSARYVPTSDGLQILNVQQVDSGRFTCIMENVLGKYEKHIDLLVTDPVVATTTPINVDAKVGEAFQIVCDVSGKPPPIVTWEQIRADGTRFPVNNGMQLSIGRNTLTFSAAKPSDAGTYICTAQNQYETDQAQTTVTIRGSPEIVNPPLSQTVFEGETVTLRCDVISNPPSMVTWTYPLTGSRPPLNARQNPDNSITLAIVDRSNAGSYTCTATNVDGTVTAQSSLNVIERLMVTASPHLIPMYGNETFLNLQCSSSGTPKPTVTWSRSEHGTITGNGKYIVLPGGNLIVTGASLNTDTGIYICYGENNNGNSSDKVIAYKDLGPLTCLTVFSDMSAMCAVGQFCGGTCPTNCDFSAQTIFGNRTYSEDSPICMSGTHKGSLPNSSGLVIWRPRGIVGSLYGSTANGITSQDRLSNGTAVVAVLPSGYSTANQGSSAPLFG</sequence>
<dbReference type="Gene3D" id="2.60.40.10">
    <property type="entry name" value="Immunoglobulins"/>
    <property type="match status" value="4"/>
</dbReference>
<reference evidence="6" key="1">
    <citation type="journal article" date="2019" name="bioRxiv">
        <title>The Genome of the Zebra Mussel, Dreissena polymorpha: A Resource for Invasive Species Research.</title>
        <authorList>
            <person name="McCartney M.A."/>
            <person name="Auch B."/>
            <person name="Kono T."/>
            <person name="Mallez S."/>
            <person name="Zhang Y."/>
            <person name="Obille A."/>
            <person name="Becker A."/>
            <person name="Abrahante J.E."/>
            <person name="Garbe J."/>
            <person name="Badalamenti J.P."/>
            <person name="Herman A."/>
            <person name="Mangelson H."/>
            <person name="Liachko I."/>
            <person name="Sullivan S."/>
            <person name="Sone E.D."/>
            <person name="Koren S."/>
            <person name="Silverstein K.A.T."/>
            <person name="Beckman K.B."/>
            <person name="Gohl D.M."/>
        </authorList>
    </citation>
    <scope>NUCLEOTIDE SEQUENCE</scope>
    <source>
        <strain evidence="6">Duluth1</strain>
        <tissue evidence="6">Whole animal</tissue>
    </source>
</reference>
<keyword evidence="3" id="KW-0812">Transmembrane</keyword>
<dbReference type="PROSITE" id="PS50820">
    <property type="entry name" value="LCCL"/>
    <property type="match status" value="1"/>
</dbReference>
<keyword evidence="3" id="KW-0472">Membrane</keyword>
<feature type="domain" description="Ig-like" evidence="5">
    <location>
        <begin position="249"/>
        <end position="339"/>
    </location>
</feature>
<evidence type="ECO:0000256" key="3">
    <source>
        <dbReference type="SAM" id="Phobius"/>
    </source>
</evidence>
<keyword evidence="2" id="KW-1015">Disulfide bond</keyword>
<dbReference type="Pfam" id="PF07679">
    <property type="entry name" value="I-set"/>
    <property type="match status" value="1"/>
</dbReference>
<dbReference type="SMART" id="SM00408">
    <property type="entry name" value="IGc2"/>
    <property type="match status" value="4"/>
</dbReference>
<dbReference type="PANTHER" id="PTHR45080">
    <property type="entry name" value="CONTACTIN 5"/>
    <property type="match status" value="1"/>
</dbReference>
<evidence type="ECO:0000259" key="4">
    <source>
        <dbReference type="PROSITE" id="PS50820"/>
    </source>
</evidence>
<feature type="domain" description="Ig-like" evidence="5">
    <location>
        <begin position="344"/>
        <end position="429"/>
    </location>
</feature>
<reference evidence="6" key="2">
    <citation type="submission" date="2020-11" db="EMBL/GenBank/DDBJ databases">
        <authorList>
            <person name="McCartney M.A."/>
            <person name="Auch B."/>
            <person name="Kono T."/>
            <person name="Mallez S."/>
            <person name="Becker A."/>
            <person name="Gohl D.M."/>
            <person name="Silverstein K.A.T."/>
            <person name="Koren S."/>
            <person name="Bechman K.B."/>
            <person name="Herman A."/>
            <person name="Abrahante J.E."/>
            <person name="Garbe J."/>
        </authorList>
    </citation>
    <scope>NUCLEOTIDE SEQUENCE</scope>
    <source>
        <strain evidence="6">Duluth1</strain>
        <tissue evidence="6">Whole animal</tissue>
    </source>
</reference>
<organism evidence="6 7">
    <name type="scientific">Dreissena polymorpha</name>
    <name type="common">Zebra mussel</name>
    <name type="synonym">Mytilus polymorpha</name>
    <dbReference type="NCBI Taxonomy" id="45954"/>
    <lineage>
        <taxon>Eukaryota</taxon>
        <taxon>Metazoa</taxon>
        <taxon>Spiralia</taxon>
        <taxon>Lophotrochozoa</taxon>
        <taxon>Mollusca</taxon>
        <taxon>Bivalvia</taxon>
        <taxon>Autobranchia</taxon>
        <taxon>Heteroconchia</taxon>
        <taxon>Euheterodonta</taxon>
        <taxon>Imparidentia</taxon>
        <taxon>Neoheterodontei</taxon>
        <taxon>Myida</taxon>
        <taxon>Dreissenoidea</taxon>
        <taxon>Dreissenidae</taxon>
        <taxon>Dreissena</taxon>
    </lineage>
</organism>
<keyword evidence="3" id="KW-1133">Transmembrane helix</keyword>
<dbReference type="InterPro" id="IPR036179">
    <property type="entry name" value="Ig-like_dom_sf"/>
</dbReference>
<evidence type="ECO:0000256" key="1">
    <source>
        <dbReference type="ARBA" id="ARBA00022729"/>
    </source>
</evidence>
<dbReference type="Pfam" id="PF13927">
    <property type="entry name" value="Ig_3"/>
    <property type="match status" value="2"/>
</dbReference>
<dbReference type="InterPro" id="IPR036609">
    <property type="entry name" value="LCCL_sf"/>
</dbReference>
<evidence type="ECO:0000256" key="2">
    <source>
        <dbReference type="ARBA" id="ARBA00023157"/>
    </source>
</evidence>
<dbReference type="InterPro" id="IPR004043">
    <property type="entry name" value="LCCL"/>
</dbReference>
<dbReference type="PROSITE" id="PS50835">
    <property type="entry name" value="IG_LIKE"/>
    <property type="match status" value="4"/>
</dbReference>